<dbReference type="Proteomes" id="UP001597510">
    <property type="component" value="Unassembled WGS sequence"/>
</dbReference>
<dbReference type="InterPro" id="IPR012334">
    <property type="entry name" value="Pectin_lyas_fold"/>
</dbReference>
<dbReference type="InterPro" id="IPR039448">
    <property type="entry name" value="Beta_helix"/>
</dbReference>
<dbReference type="SUPFAM" id="SSF51126">
    <property type="entry name" value="Pectin lyase-like"/>
    <property type="match status" value="2"/>
</dbReference>
<feature type="domain" description="Right handed beta helix" evidence="1">
    <location>
        <begin position="222"/>
        <end position="364"/>
    </location>
</feature>
<sequence length="435" mass="48125">MKLWLYFGVWLYIFLFQNKQQTYYISLAGNDSNDGLSIKTAWRSIEKLNNITLKTGDKVLFEGGAAFKGSILLDSLDGGMPNKPVIIGSYGTKPAIIDAGDGKGIFAYNCEGIRLSKLSFRGNGVDKNKENGIEFYTDYTNKSLSFIEIDSCEVRGFHKFGILIMGDKSDTEGYRNVKITHTIAHENGEAGIASLGKYPAIPHKNFYLAHNKAFNNRGILSKTHNHSGNGVVMAGIDGVVIEHCEAYENGADNRCTGGGPVGIWLWACKNGVIQKSESHHNHAGLTKDGGGFDIDGGSSNCIIRDCYSHDNEGAGYLLAQFDCPIKFKNNKIINNISRNDGLKNNYGSITFWGDNTENQVIDCEVRDNKCYVEAKNIVNGTPCGVRLSGNHFKGMRVINNYFEIAPKGKYIFADEEVSAERVYFKNNTIKKHQKK</sequence>
<dbReference type="EMBL" id="JBHULC010000009">
    <property type="protein sequence ID" value="MFD2521259.1"/>
    <property type="molecule type" value="Genomic_DNA"/>
</dbReference>
<dbReference type="InterPro" id="IPR011050">
    <property type="entry name" value="Pectin_lyase_fold/virulence"/>
</dbReference>
<accession>A0ABW5J6V4</accession>
<evidence type="ECO:0000259" key="1">
    <source>
        <dbReference type="Pfam" id="PF13229"/>
    </source>
</evidence>
<evidence type="ECO:0000313" key="2">
    <source>
        <dbReference type="EMBL" id="MFD2521259.1"/>
    </source>
</evidence>
<protein>
    <submittedName>
        <fullName evidence="2">Right-handed parallel beta-helix repeat-containing protein</fullName>
    </submittedName>
</protein>
<dbReference type="RefSeq" id="WP_340237187.1">
    <property type="nucleotide sequence ID" value="NZ_JBBEWC010000007.1"/>
</dbReference>
<evidence type="ECO:0000313" key="3">
    <source>
        <dbReference type="Proteomes" id="UP001597510"/>
    </source>
</evidence>
<keyword evidence="3" id="KW-1185">Reference proteome</keyword>
<dbReference type="InterPro" id="IPR006626">
    <property type="entry name" value="PbH1"/>
</dbReference>
<dbReference type="SMART" id="SM00710">
    <property type="entry name" value="PbH1"/>
    <property type="match status" value="7"/>
</dbReference>
<gene>
    <name evidence="2" type="ORF">ACFSR2_10210</name>
</gene>
<organism evidence="2 3">
    <name type="scientific">Emticicia soli</name>
    <dbReference type="NCBI Taxonomy" id="2027878"/>
    <lineage>
        <taxon>Bacteria</taxon>
        <taxon>Pseudomonadati</taxon>
        <taxon>Bacteroidota</taxon>
        <taxon>Cytophagia</taxon>
        <taxon>Cytophagales</taxon>
        <taxon>Leadbetterellaceae</taxon>
        <taxon>Emticicia</taxon>
    </lineage>
</organism>
<proteinExistence type="predicted"/>
<dbReference type="Pfam" id="PF13229">
    <property type="entry name" value="Beta_helix"/>
    <property type="match status" value="1"/>
</dbReference>
<comment type="caution">
    <text evidence="2">The sequence shown here is derived from an EMBL/GenBank/DDBJ whole genome shotgun (WGS) entry which is preliminary data.</text>
</comment>
<name>A0ABW5J6V4_9BACT</name>
<reference evidence="3" key="1">
    <citation type="journal article" date="2019" name="Int. J. Syst. Evol. Microbiol.">
        <title>The Global Catalogue of Microorganisms (GCM) 10K type strain sequencing project: providing services to taxonomists for standard genome sequencing and annotation.</title>
        <authorList>
            <consortium name="The Broad Institute Genomics Platform"/>
            <consortium name="The Broad Institute Genome Sequencing Center for Infectious Disease"/>
            <person name="Wu L."/>
            <person name="Ma J."/>
        </authorList>
    </citation>
    <scope>NUCLEOTIDE SEQUENCE [LARGE SCALE GENOMIC DNA]</scope>
    <source>
        <strain evidence="3">KCTC 52344</strain>
    </source>
</reference>
<dbReference type="Gene3D" id="2.160.20.10">
    <property type="entry name" value="Single-stranded right-handed beta-helix, Pectin lyase-like"/>
    <property type="match status" value="1"/>
</dbReference>